<protein>
    <submittedName>
        <fullName evidence="2">Uncharacterized protein</fullName>
    </submittedName>
</protein>
<dbReference type="AlphaFoldDB" id="A0AAE1KA55"/>
<gene>
    <name evidence="2" type="ORF">Pcinc_027534</name>
</gene>
<evidence type="ECO:0000256" key="1">
    <source>
        <dbReference type="SAM" id="MobiDB-lite"/>
    </source>
</evidence>
<accession>A0AAE1KA55</accession>
<keyword evidence="3" id="KW-1185">Reference proteome</keyword>
<organism evidence="2 3">
    <name type="scientific">Petrolisthes cinctipes</name>
    <name type="common">Flat porcelain crab</name>
    <dbReference type="NCBI Taxonomy" id="88211"/>
    <lineage>
        <taxon>Eukaryota</taxon>
        <taxon>Metazoa</taxon>
        <taxon>Ecdysozoa</taxon>
        <taxon>Arthropoda</taxon>
        <taxon>Crustacea</taxon>
        <taxon>Multicrustacea</taxon>
        <taxon>Malacostraca</taxon>
        <taxon>Eumalacostraca</taxon>
        <taxon>Eucarida</taxon>
        <taxon>Decapoda</taxon>
        <taxon>Pleocyemata</taxon>
        <taxon>Anomura</taxon>
        <taxon>Galatheoidea</taxon>
        <taxon>Porcellanidae</taxon>
        <taxon>Petrolisthes</taxon>
    </lineage>
</organism>
<feature type="region of interest" description="Disordered" evidence="1">
    <location>
        <begin position="172"/>
        <end position="202"/>
    </location>
</feature>
<feature type="compositionally biased region" description="Low complexity" evidence="1">
    <location>
        <begin position="47"/>
        <end position="104"/>
    </location>
</feature>
<feature type="compositionally biased region" description="Low complexity" evidence="1">
    <location>
        <begin position="9"/>
        <end position="36"/>
    </location>
</feature>
<dbReference type="EMBL" id="JAWQEG010003304">
    <property type="protein sequence ID" value="KAK3866963.1"/>
    <property type="molecule type" value="Genomic_DNA"/>
</dbReference>
<reference evidence="2" key="1">
    <citation type="submission" date="2023-10" db="EMBL/GenBank/DDBJ databases">
        <title>Genome assemblies of two species of porcelain crab, Petrolisthes cinctipes and Petrolisthes manimaculis (Anomura: Porcellanidae).</title>
        <authorList>
            <person name="Angst P."/>
        </authorList>
    </citation>
    <scope>NUCLEOTIDE SEQUENCE</scope>
    <source>
        <strain evidence="2">PB745_01</strain>
        <tissue evidence="2">Gill</tissue>
    </source>
</reference>
<feature type="compositionally biased region" description="Pro residues" evidence="1">
    <location>
        <begin position="187"/>
        <end position="202"/>
    </location>
</feature>
<evidence type="ECO:0000313" key="2">
    <source>
        <dbReference type="EMBL" id="KAK3866963.1"/>
    </source>
</evidence>
<feature type="non-terminal residue" evidence="2">
    <location>
        <position position="1"/>
    </location>
</feature>
<sequence>PSTSLSSIPDTCPTSSSLSPTPPTDLLSITSTILPPLHHPHDPPPSLQHLPHQPTSSPSPLPTFSSLQHSPPTSSSLQHSPPTSSSLQHSPPTSSSLQHSPPTSCSLQHPTNLLFSPTLPTNLLFSPTLPTNLLFSPTLPTNLLFSPTLPTNFLLIIIQYVYQPPPLIPNSSTKPLQYSPHLHPSSSSPPPPNLSNTTPSPPSPALQLLLFSSCTNLLFSSTPKPDPTNYNFNPQRCLGVAGTRIQRDFMRTPTHQLTH</sequence>
<proteinExistence type="predicted"/>
<dbReference type="Proteomes" id="UP001286313">
    <property type="component" value="Unassembled WGS sequence"/>
</dbReference>
<feature type="region of interest" description="Disordered" evidence="1">
    <location>
        <begin position="1"/>
        <end position="109"/>
    </location>
</feature>
<name>A0AAE1KA55_PETCI</name>
<comment type="caution">
    <text evidence="2">The sequence shown here is derived from an EMBL/GenBank/DDBJ whole genome shotgun (WGS) entry which is preliminary data.</text>
</comment>
<evidence type="ECO:0000313" key="3">
    <source>
        <dbReference type="Proteomes" id="UP001286313"/>
    </source>
</evidence>